<proteinExistence type="predicted"/>
<sequence length="599" mass="66304">MIIDIEKLRNSEPNIIVLGSYPPIIQSILDFDFIVGRTRPSIHGVIGLNKKSERYFWGDKELLLPVYRNLEVTPNNLNNKINLFLSVVSARRVLFTTDITLKSLTNLLGGVIFAENTPETHSLKLYKEIQSINRFIIGPSSVGLLIPGILKLGAIGGVEIKQLFNPILYQPGNIAVLSASGGMTNELLNVVSSLGKRISFCMSFGGDRFPITTPMEAIVSAEKDTKTSHIIYFGELGGVDEFKIAELISQNKITKPVYTYIAGSVSEAFSTPPQFGHAKAIARNFNESAKAKMKSLKEAGAVVGSSFTELVSLIEKIPSSSKENFAIDKEWKKLINRQRALFVSTISHETDYGVRIFDDDLLDLAKKHSFSYITASLLLGKKITSKELEEFVDLVMKLLVDNGPSVSGAVNTIISARAGKDMVSSLASGLLTIGNRFGGAVNKAAENWIYGVESGINPGDFVEEHSSNAKPIEGIGHKKYRVENPDPRVKELRRWASKLKNRKFLAFAKKVESITTDKKSNLILNVDGAMAAILLDILFEKEGLSIKELKRLTEVEFFNAFFIIPRSVGFISHYLDQKRMDEGLFRLPKEEVAHVSRTQ</sequence>
<organism evidence="5 6">
    <name type="scientific">Candidatus Woesebacteria bacterium RIFCSPHIGHO2_02_FULL_39_13</name>
    <dbReference type="NCBI Taxonomy" id="1802505"/>
    <lineage>
        <taxon>Bacteria</taxon>
        <taxon>Candidatus Woeseibacteriota</taxon>
    </lineage>
</organism>
<dbReference type="Gene3D" id="3.40.50.720">
    <property type="entry name" value="NAD(P)-binding Rossmann-like Domain"/>
    <property type="match status" value="1"/>
</dbReference>
<accession>A0A1F7Z0J3</accession>
<dbReference type="GO" id="GO:0046872">
    <property type="term" value="F:metal ion binding"/>
    <property type="evidence" value="ECO:0007669"/>
    <property type="project" value="UniProtKB-KW"/>
</dbReference>
<dbReference type="PANTHER" id="PTHR23118">
    <property type="entry name" value="ATP-CITRATE SYNTHASE"/>
    <property type="match status" value="1"/>
</dbReference>
<evidence type="ECO:0000256" key="3">
    <source>
        <dbReference type="ARBA" id="ARBA00022723"/>
    </source>
</evidence>
<dbReference type="Gene3D" id="3.40.50.261">
    <property type="entry name" value="Succinyl-CoA synthetase domains"/>
    <property type="match status" value="1"/>
</dbReference>
<dbReference type="GO" id="GO:0005829">
    <property type="term" value="C:cytosol"/>
    <property type="evidence" value="ECO:0007669"/>
    <property type="project" value="TreeGrafter"/>
</dbReference>
<dbReference type="GO" id="GO:0000166">
    <property type="term" value="F:nucleotide binding"/>
    <property type="evidence" value="ECO:0007669"/>
    <property type="project" value="UniProtKB-KW"/>
</dbReference>
<evidence type="ECO:0000256" key="1">
    <source>
        <dbReference type="ARBA" id="ARBA00005163"/>
    </source>
</evidence>
<dbReference type="GO" id="GO:0003878">
    <property type="term" value="F:ATP citrate synthase activity"/>
    <property type="evidence" value="ECO:0007669"/>
    <property type="project" value="TreeGrafter"/>
</dbReference>
<protein>
    <recommendedName>
        <fullName evidence="2">citrate synthase (unknown stereospecificity)</fullName>
        <ecNumber evidence="2">2.3.3.16</ecNumber>
    </recommendedName>
</protein>
<dbReference type="PANTHER" id="PTHR23118:SF42">
    <property type="entry name" value="ATP-CITRATE SYNTHASE"/>
    <property type="match status" value="1"/>
</dbReference>
<dbReference type="CDD" id="cd06100">
    <property type="entry name" value="CCL_ACL-C"/>
    <property type="match status" value="1"/>
</dbReference>
<dbReference type="UniPathway" id="UPA00223"/>
<comment type="caution">
    <text evidence="5">The sequence shown here is derived from an EMBL/GenBank/DDBJ whole genome shotgun (WGS) entry which is preliminary data.</text>
</comment>
<evidence type="ECO:0000256" key="2">
    <source>
        <dbReference type="ARBA" id="ARBA00012972"/>
    </source>
</evidence>
<dbReference type="Pfam" id="PF00285">
    <property type="entry name" value="Citrate_synt"/>
    <property type="match status" value="1"/>
</dbReference>
<dbReference type="InterPro" id="IPR017866">
    <property type="entry name" value="Succ-CoA_synthase_bsu_CS"/>
</dbReference>
<evidence type="ECO:0000313" key="5">
    <source>
        <dbReference type="EMBL" id="OGM32619.1"/>
    </source>
</evidence>
<dbReference type="Proteomes" id="UP000177169">
    <property type="component" value="Unassembled WGS sequence"/>
</dbReference>
<evidence type="ECO:0000313" key="6">
    <source>
        <dbReference type="Proteomes" id="UP000177169"/>
    </source>
</evidence>
<dbReference type="STRING" id="1802505.A3D01_05190"/>
<dbReference type="EC" id="2.3.3.16" evidence="2"/>
<dbReference type="GO" id="GO:0006099">
    <property type="term" value="P:tricarboxylic acid cycle"/>
    <property type="evidence" value="ECO:0007669"/>
    <property type="project" value="UniProtKB-UniPathway"/>
</dbReference>
<dbReference type="GO" id="GO:0006633">
    <property type="term" value="P:fatty acid biosynthetic process"/>
    <property type="evidence" value="ECO:0007669"/>
    <property type="project" value="TreeGrafter"/>
</dbReference>
<keyword evidence="4" id="KW-0547">Nucleotide-binding</keyword>
<dbReference type="PROSITE" id="PS01217">
    <property type="entry name" value="SUCCINYL_COA_LIG_3"/>
    <property type="match status" value="1"/>
</dbReference>
<name>A0A1F7Z0J3_9BACT</name>
<dbReference type="SUPFAM" id="SSF48256">
    <property type="entry name" value="Citrate synthase"/>
    <property type="match status" value="1"/>
</dbReference>
<dbReference type="InterPro" id="IPR016102">
    <property type="entry name" value="Succinyl-CoA_synth-like"/>
</dbReference>
<evidence type="ECO:0000256" key="4">
    <source>
        <dbReference type="ARBA" id="ARBA00022741"/>
    </source>
</evidence>
<dbReference type="EMBL" id="MGGR01000029">
    <property type="protein sequence ID" value="OGM32619.1"/>
    <property type="molecule type" value="Genomic_DNA"/>
</dbReference>
<dbReference type="InterPro" id="IPR036969">
    <property type="entry name" value="Citrate_synthase_sf"/>
</dbReference>
<dbReference type="Gene3D" id="1.10.230.10">
    <property type="entry name" value="Cytochrome P450-Terp, domain 2"/>
    <property type="match status" value="1"/>
</dbReference>
<dbReference type="GO" id="GO:0006085">
    <property type="term" value="P:acetyl-CoA biosynthetic process"/>
    <property type="evidence" value="ECO:0007669"/>
    <property type="project" value="TreeGrafter"/>
</dbReference>
<dbReference type="AlphaFoldDB" id="A0A1F7Z0J3"/>
<comment type="pathway">
    <text evidence="1">Carbohydrate metabolism; tricarboxylic acid cycle.</text>
</comment>
<dbReference type="InterPro" id="IPR002020">
    <property type="entry name" value="Citrate_synthase"/>
</dbReference>
<reference evidence="5 6" key="1">
    <citation type="journal article" date="2016" name="Nat. Commun.">
        <title>Thousands of microbial genomes shed light on interconnected biogeochemical processes in an aquifer system.</title>
        <authorList>
            <person name="Anantharaman K."/>
            <person name="Brown C.T."/>
            <person name="Hug L.A."/>
            <person name="Sharon I."/>
            <person name="Castelle C.J."/>
            <person name="Probst A.J."/>
            <person name="Thomas B.C."/>
            <person name="Singh A."/>
            <person name="Wilkins M.J."/>
            <person name="Karaoz U."/>
            <person name="Brodie E.L."/>
            <person name="Williams K.H."/>
            <person name="Hubbard S.S."/>
            <person name="Banfield J.F."/>
        </authorList>
    </citation>
    <scope>NUCLEOTIDE SEQUENCE [LARGE SCALE GENOMIC DNA]</scope>
</reference>
<keyword evidence="3" id="KW-0479">Metal-binding</keyword>
<dbReference type="InterPro" id="IPR016143">
    <property type="entry name" value="Citrate_synth-like_sm_a-sub"/>
</dbReference>
<gene>
    <name evidence="5" type="ORF">A3D01_05190</name>
</gene>